<proteinExistence type="predicted"/>
<dbReference type="PROSITE" id="PS00108">
    <property type="entry name" value="PROTEIN_KINASE_ST"/>
    <property type="match status" value="1"/>
</dbReference>
<keyword evidence="3" id="KW-0808">Transferase</keyword>
<dbReference type="Proteomes" id="UP000655443">
    <property type="component" value="Unassembled WGS sequence"/>
</dbReference>
<protein>
    <recommendedName>
        <fullName evidence="1">non-specific serine/threonine protein kinase</fullName>
        <ecNumber evidence="1">2.7.11.1</ecNumber>
    </recommendedName>
</protein>
<dbReference type="Gene3D" id="2.130.10.10">
    <property type="entry name" value="YVTN repeat-like/Quinoprotein amine dehydrogenase"/>
    <property type="match status" value="3"/>
</dbReference>
<dbReference type="PROSITE" id="PS50082">
    <property type="entry name" value="WD_REPEATS_2"/>
    <property type="match status" value="5"/>
</dbReference>
<gene>
    <name evidence="11" type="ORF">GCM10010339_61550</name>
</gene>
<evidence type="ECO:0000256" key="1">
    <source>
        <dbReference type="ARBA" id="ARBA00012513"/>
    </source>
</evidence>
<feature type="domain" description="Protein kinase" evidence="10">
    <location>
        <begin position="14"/>
        <end position="276"/>
    </location>
</feature>
<name>A0A918YMF7_9ACTN</name>
<dbReference type="InterPro" id="IPR015943">
    <property type="entry name" value="WD40/YVTN_repeat-like_dom_sf"/>
</dbReference>
<dbReference type="Pfam" id="PF00069">
    <property type="entry name" value="Pkinase"/>
    <property type="match status" value="1"/>
</dbReference>
<keyword evidence="4 8" id="KW-0547">Nucleotide-binding</keyword>
<evidence type="ECO:0000256" key="5">
    <source>
        <dbReference type="ARBA" id="ARBA00022777"/>
    </source>
</evidence>
<dbReference type="SUPFAM" id="SSF50978">
    <property type="entry name" value="WD40 repeat-like"/>
    <property type="match status" value="1"/>
</dbReference>
<keyword evidence="7" id="KW-0853">WD repeat</keyword>
<dbReference type="PANTHER" id="PTHR43289:SF6">
    <property type="entry name" value="SERINE_THREONINE-PROTEIN KINASE NEKL-3"/>
    <property type="match status" value="1"/>
</dbReference>
<evidence type="ECO:0000313" key="12">
    <source>
        <dbReference type="Proteomes" id="UP000655443"/>
    </source>
</evidence>
<dbReference type="Gene3D" id="3.30.200.20">
    <property type="entry name" value="Phosphorylase Kinase, domain 1"/>
    <property type="match status" value="1"/>
</dbReference>
<dbReference type="SMART" id="SM00220">
    <property type="entry name" value="S_TKc"/>
    <property type="match status" value="1"/>
</dbReference>
<dbReference type="PROSITE" id="PS50294">
    <property type="entry name" value="WD_REPEATS_REGION"/>
    <property type="match status" value="4"/>
</dbReference>
<dbReference type="CDD" id="cd14014">
    <property type="entry name" value="STKc_PknB_like"/>
    <property type="match status" value="1"/>
</dbReference>
<feature type="repeat" description="WD" evidence="7">
    <location>
        <begin position="433"/>
        <end position="458"/>
    </location>
</feature>
<dbReference type="InterPro" id="IPR008271">
    <property type="entry name" value="Ser/Thr_kinase_AS"/>
</dbReference>
<dbReference type="GO" id="GO:0005524">
    <property type="term" value="F:ATP binding"/>
    <property type="evidence" value="ECO:0007669"/>
    <property type="project" value="UniProtKB-UniRule"/>
</dbReference>
<dbReference type="InterPro" id="IPR011009">
    <property type="entry name" value="Kinase-like_dom_sf"/>
</dbReference>
<reference evidence="11" key="2">
    <citation type="submission" date="2020-09" db="EMBL/GenBank/DDBJ databases">
        <authorList>
            <person name="Sun Q."/>
            <person name="Ohkuma M."/>
        </authorList>
    </citation>
    <scope>NUCLEOTIDE SEQUENCE</scope>
    <source>
        <strain evidence="11">JCM 4714</strain>
    </source>
</reference>
<organism evidence="11 12">
    <name type="scientific">Streptomyces alanosinicus</name>
    <dbReference type="NCBI Taxonomy" id="68171"/>
    <lineage>
        <taxon>Bacteria</taxon>
        <taxon>Bacillati</taxon>
        <taxon>Actinomycetota</taxon>
        <taxon>Actinomycetes</taxon>
        <taxon>Kitasatosporales</taxon>
        <taxon>Streptomycetaceae</taxon>
        <taxon>Streptomyces</taxon>
    </lineage>
</organism>
<evidence type="ECO:0000313" key="11">
    <source>
        <dbReference type="EMBL" id="GHE09380.1"/>
    </source>
</evidence>
<evidence type="ECO:0000256" key="9">
    <source>
        <dbReference type="SAM" id="MobiDB-lite"/>
    </source>
</evidence>
<dbReference type="GO" id="GO:0004674">
    <property type="term" value="F:protein serine/threonine kinase activity"/>
    <property type="evidence" value="ECO:0007669"/>
    <property type="project" value="UniProtKB-KW"/>
</dbReference>
<accession>A0A918YMF7</accession>
<evidence type="ECO:0000256" key="2">
    <source>
        <dbReference type="ARBA" id="ARBA00022527"/>
    </source>
</evidence>
<dbReference type="InterPro" id="IPR001680">
    <property type="entry name" value="WD40_rpt"/>
</dbReference>
<keyword evidence="5 11" id="KW-0418">Kinase</keyword>
<dbReference type="SUPFAM" id="SSF56112">
    <property type="entry name" value="Protein kinase-like (PK-like)"/>
    <property type="match status" value="1"/>
</dbReference>
<evidence type="ECO:0000256" key="4">
    <source>
        <dbReference type="ARBA" id="ARBA00022741"/>
    </source>
</evidence>
<dbReference type="EC" id="2.7.11.1" evidence="1"/>
<dbReference type="PANTHER" id="PTHR43289">
    <property type="entry name" value="MITOGEN-ACTIVATED PROTEIN KINASE KINASE KINASE 20-RELATED"/>
    <property type="match status" value="1"/>
</dbReference>
<keyword evidence="2" id="KW-0723">Serine/threonine-protein kinase</keyword>
<feature type="repeat" description="WD" evidence="7">
    <location>
        <begin position="339"/>
        <end position="380"/>
    </location>
</feature>
<dbReference type="AlphaFoldDB" id="A0A918YMF7"/>
<feature type="binding site" evidence="8">
    <location>
        <position position="43"/>
    </location>
    <ligand>
        <name>ATP</name>
        <dbReference type="ChEBI" id="CHEBI:30616"/>
    </ligand>
</feature>
<evidence type="ECO:0000256" key="3">
    <source>
        <dbReference type="ARBA" id="ARBA00022679"/>
    </source>
</evidence>
<comment type="caution">
    <text evidence="11">The sequence shown here is derived from an EMBL/GenBank/DDBJ whole genome shotgun (WGS) entry which is preliminary data.</text>
</comment>
<dbReference type="InterPro" id="IPR036322">
    <property type="entry name" value="WD40_repeat_dom_sf"/>
</dbReference>
<dbReference type="Pfam" id="PF00400">
    <property type="entry name" value="WD40"/>
    <property type="match status" value="6"/>
</dbReference>
<evidence type="ECO:0000256" key="6">
    <source>
        <dbReference type="ARBA" id="ARBA00022840"/>
    </source>
</evidence>
<dbReference type="PROSITE" id="PS00107">
    <property type="entry name" value="PROTEIN_KINASE_ATP"/>
    <property type="match status" value="1"/>
</dbReference>
<dbReference type="SMART" id="SM00320">
    <property type="entry name" value="WD40"/>
    <property type="match status" value="7"/>
</dbReference>
<feature type="repeat" description="WD" evidence="7">
    <location>
        <begin position="469"/>
        <end position="510"/>
    </location>
</feature>
<dbReference type="CDD" id="cd00200">
    <property type="entry name" value="WD40"/>
    <property type="match status" value="1"/>
</dbReference>
<evidence type="ECO:0000256" key="7">
    <source>
        <dbReference type="PROSITE-ProRule" id="PRU00221"/>
    </source>
</evidence>
<dbReference type="InterPro" id="IPR000719">
    <property type="entry name" value="Prot_kinase_dom"/>
</dbReference>
<dbReference type="Gene3D" id="1.10.510.10">
    <property type="entry name" value="Transferase(Phosphotransferase) domain 1"/>
    <property type="match status" value="1"/>
</dbReference>
<feature type="repeat" description="WD" evidence="7">
    <location>
        <begin position="607"/>
        <end position="638"/>
    </location>
</feature>
<dbReference type="InterPro" id="IPR017441">
    <property type="entry name" value="Protein_kinase_ATP_BS"/>
</dbReference>
<evidence type="ECO:0000259" key="10">
    <source>
        <dbReference type="PROSITE" id="PS50011"/>
    </source>
</evidence>
<evidence type="ECO:0000256" key="8">
    <source>
        <dbReference type="PROSITE-ProRule" id="PRU10141"/>
    </source>
</evidence>
<keyword evidence="6 8" id="KW-0067">ATP-binding</keyword>
<feature type="repeat" description="WD" evidence="7">
    <location>
        <begin position="574"/>
        <end position="606"/>
    </location>
</feature>
<reference evidence="11" key="1">
    <citation type="journal article" date="2014" name="Int. J. Syst. Evol. Microbiol.">
        <title>Complete genome sequence of Corynebacterium casei LMG S-19264T (=DSM 44701T), isolated from a smear-ripened cheese.</title>
        <authorList>
            <consortium name="US DOE Joint Genome Institute (JGI-PGF)"/>
            <person name="Walter F."/>
            <person name="Albersmeier A."/>
            <person name="Kalinowski J."/>
            <person name="Ruckert C."/>
        </authorList>
    </citation>
    <scope>NUCLEOTIDE SEQUENCE</scope>
    <source>
        <strain evidence="11">JCM 4714</strain>
    </source>
</reference>
<dbReference type="PROSITE" id="PS50011">
    <property type="entry name" value="PROTEIN_KINASE_DOM"/>
    <property type="match status" value="1"/>
</dbReference>
<keyword evidence="12" id="KW-1185">Reference proteome</keyword>
<sequence length="643" mass="67034">MGGVVTVRVLAGRYELVGLVGRGGMGEVWEGRDRVIERRVAVKLLPLAAGDASGADLFFREARTAGALNHSGVVTVFDLGQDETDGSLFLVMEFLEGRDLASVLRADGLPPVAAVVGWGVQAMAALARAHGAGVVHRDLKPANLMLTPDGQVKILDFGIARFMESTKKSSKIMGTLAYMPPERFEGHPGDARSDLYSFGCVLSELLTGRPPFDADDPVGMMSAHLRHAPAPPGRTRPGIPGALGDLVLALLAKQPDDRPATAAEVADRLSAIHRALLGQPDAGPDRPPASAAAVAAPAVFSALPTETATPRPIATPSPAIRPAPGSRRPARYTRLGAPLTTHARNSGAVAFSPDGSLLATAGTGGAVLLWDSQTRRPVGEPLASNAKRIFTLAFSPDGSLLAAAPGGPGRDRVMLWNVRTRKAIGELIADSEIAKVAFSPGGSLLATGGNDGVVLLWDPTARQRVGPPLIANAGQIWAMAFSPDGSLLATGGKGGAVSLWDTATRHRVTSLAVQRRTRWLGRRQTALDGGVFAMAFSPDGSVLATGGIREVLLWDPVTGGRVTGWRLFVPVTAALAFSPDGSLLATADWGGAVQLWDRATRKPVDEFRDHNGMARAVAFSPDGSLLASAGDDGTVPLYARLAP</sequence>
<feature type="region of interest" description="Disordered" evidence="9">
    <location>
        <begin position="308"/>
        <end position="328"/>
    </location>
</feature>
<dbReference type="EMBL" id="BMVG01000019">
    <property type="protein sequence ID" value="GHE09380.1"/>
    <property type="molecule type" value="Genomic_DNA"/>
</dbReference>